<feature type="transmembrane region" description="Helical" evidence="12">
    <location>
        <begin position="36"/>
        <end position="60"/>
    </location>
</feature>
<feature type="transmembrane region" description="Helical" evidence="12">
    <location>
        <begin position="7"/>
        <end position="24"/>
    </location>
</feature>
<evidence type="ECO:0000256" key="5">
    <source>
        <dbReference type="ARBA" id="ARBA00022448"/>
    </source>
</evidence>
<evidence type="ECO:0000256" key="6">
    <source>
        <dbReference type="ARBA" id="ARBA00022449"/>
    </source>
</evidence>
<evidence type="ECO:0000256" key="4">
    <source>
        <dbReference type="ARBA" id="ARBA00018235"/>
    </source>
</evidence>
<keyword evidence="11 12" id="KW-0472">Membrane</keyword>
<evidence type="ECO:0000256" key="7">
    <source>
        <dbReference type="ARBA" id="ARBA00022475"/>
    </source>
</evidence>
<comment type="similarity">
    <text evidence="3">Belongs to the amino acid-polyamine-organocation (APC) superfamily. Glutamate:GABA antiporter (GGA) (TC 2.A.3.7) family.</text>
</comment>
<reference evidence="13 14" key="1">
    <citation type="submission" date="2017-02" db="EMBL/GenBank/DDBJ databases">
        <authorList>
            <person name="Peterson S.W."/>
        </authorList>
    </citation>
    <scope>NUCLEOTIDE SEQUENCE [LARGE SCALE GENOMIC DNA]</scope>
    <source>
        <strain evidence="13 14">ATCC 700028</strain>
    </source>
</reference>
<feature type="transmembrane region" description="Helical" evidence="12">
    <location>
        <begin position="441"/>
        <end position="462"/>
    </location>
</feature>
<feature type="transmembrane region" description="Helical" evidence="12">
    <location>
        <begin position="152"/>
        <end position="175"/>
    </location>
</feature>
<accession>A0A1T4R0Y2</accession>
<name>A0A1T4R0Y2_9FUSO</name>
<evidence type="ECO:0000256" key="12">
    <source>
        <dbReference type="SAM" id="Phobius"/>
    </source>
</evidence>
<keyword evidence="10 12" id="KW-1133">Transmembrane helix</keyword>
<organism evidence="13 14">
    <name type="scientific">Cetobacterium ceti</name>
    <dbReference type="NCBI Taxonomy" id="180163"/>
    <lineage>
        <taxon>Bacteria</taxon>
        <taxon>Fusobacteriati</taxon>
        <taxon>Fusobacteriota</taxon>
        <taxon>Fusobacteriia</taxon>
        <taxon>Fusobacteriales</taxon>
        <taxon>Fusobacteriaceae</taxon>
        <taxon>Cetobacterium</taxon>
    </lineage>
</organism>
<keyword evidence="7" id="KW-1003">Cell membrane</keyword>
<dbReference type="InterPro" id="IPR050367">
    <property type="entry name" value="APC_superfamily"/>
</dbReference>
<feature type="transmembrane region" description="Helical" evidence="12">
    <location>
        <begin position="365"/>
        <end position="388"/>
    </location>
</feature>
<keyword evidence="9" id="KW-0029">Amino-acid transport</keyword>
<dbReference type="PANTHER" id="PTHR42770:SF15">
    <property type="entry name" value="GLUTAMATE_GAMMA-AMINOBUTYRATE ANTIPORTER-RELATED"/>
    <property type="match status" value="1"/>
</dbReference>
<feature type="transmembrane region" description="Helical" evidence="12">
    <location>
        <begin position="282"/>
        <end position="304"/>
    </location>
</feature>
<keyword evidence="5" id="KW-0813">Transport</keyword>
<dbReference type="InterPro" id="IPR004759">
    <property type="entry name" value="Glu_antiport"/>
</dbReference>
<evidence type="ECO:0000256" key="8">
    <source>
        <dbReference type="ARBA" id="ARBA00022692"/>
    </source>
</evidence>
<sequence length="508" mass="55881">MSTNKNLTLFGFFTITASMVMAVYEYPSFATSGFSLLFFLLFGGIFWFIPVALCAAEMATIPGWETGGVFTWVSESLGERWGFAAIFFQFFEITVGYVPMLYFITGSLAYLLKWPGVNENPYIKLAAMLIIFWLLTFSQLGGTKYTARIARIGFIFGIVIPAILLIVLAIAYVAGGNPVHMTVSWDSFFPDFTKVNSLVILVSFILSYMGVEASASHANEMANPKKEYPIAILFLVCIAIVLSSAGGLSIAAVIPHNELNLSAGVNQTFEALITRYGMGYEWIVRVIAAFIGLGVLAEISSWIVGPSRSIYVAAQRGILPPVFRKVNKHDVPVALVMFQGVVVTIWMIVLTLGGGSGNMSFMTSMSLTVVIYLMTYVLFFIGYFHLVLNKKDIDSQAAYHVPGGRAIKALVAAFGLLTSIVAFIISFFPPSNIPGGHTGEYETILTVGYLVVLVLPFIIYEFRDRKNSTNLKNEPITTENAPEGHFVMHPKARANVKINIHPDDRLDQ</sequence>
<feature type="transmembrane region" description="Helical" evidence="12">
    <location>
        <begin position="122"/>
        <end position="140"/>
    </location>
</feature>
<dbReference type="RefSeq" id="WP_078694940.1">
    <property type="nucleotide sequence ID" value="NZ_FUWX01000037.1"/>
</dbReference>
<evidence type="ECO:0000256" key="9">
    <source>
        <dbReference type="ARBA" id="ARBA00022970"/>
    </source>
</evidence>
<protein>
    <recommendedName>
        <fullName evidence="4">Glutamate/gamma-aminobutyrate antiporter</fullName>
    </recommendedName>
</protein>
<feature type="transmembrane region" description="Helical" evidence="12">
    <location>
        <begin position="409"/>
        <end position="429"/>
    </location>
</feature>
<dbReference type="GO" id="GO:0006865">
    <property type="term" value="P:amino acid transport"/>
    <property type="evidence" value="ECO:0007669"/>
    <property type="project" value="UniProtKB-KW"/>
</dbReference>
<comment type="subcellular location">
    <subcellularLocation>
        <location evidence="2">Cell membrane</location>
        <topology evidence="2">Multi-pass membrane protein</topology>
    </subcellularLocation>
</comment>
<evidence type="ECO:0000256" key="3">
    <source>
        <dbReference type="ARBA" id="ARBA00010503"/>
    </source>
</evidence>
<keyword evidence="6" id="KW-0050">Antiport</keyword>
<dbReference type="OrthoDB" id="84550at2"/>
<dbReference type="GO" id="GO:0015297">
    <property type="term" value="F:antiporter activity"/>
    <property type="evidence" value="ECO:0007669"/>
    <property type="project" value="UniProtKB-KW"/>
</dbReference>
<gene>
    <name evidence="13" type="ORF">SAMN02745174_02528</name>
</gene>
<dbReference type="PANTHER" id="PTHR42770">
    <property type="entry name" value="AMINO ACID TRANSPORTER-RELATED"/>
    <property type="match status" value="1"/>
</dbReference>
<comment type="catalytic activity">
    <reaction evidence="1">
        <text>4-aminobutanoate(in) + L-glutamate(out) = 4-aminobutanoate(out) + L-glutamate(in)</text>
        <dbReference type="Rhea" id="RHEA:28919"/>
        <dbReference type="ChEBI" id="CHEBI:29985"/>
        <dbReference type="ChEBI" id="CHEBI:59888"/>
    </reaction>
</comment>
<evidence type="ECO:0000313" key="13">
    <source>
        <dbReference type="EMBL" id="SKA09248.1"/>
    </source>
</evidence>
<dbReference type="Proteomes" id="UP000191153">
    <property type="component" value="Unassembled WGS sequence"/>
</dbReference>
<proteinExistence type="inferred from homology"/>
<dbReference type="Pfam" id="PF13520">
    <property type="entry name" value="AA_permease_2"/>
    <property type="match status" value="1"/>
</dbReference>
<evidence type="ECO:0000313" key="14">
    <source>
        <dbReference type="Proteomes" id="UP000191153"/>
    </source>
</evidence>
<dbReference type="STRING" id="180163.SAMN02745174_02528"/>
<feature type="transmembrane region" description="Helical" evidence="12">
    <location>
        <begin position="195"/>
        <end position="211"/>
    </location>
</feature>
<keyword evidence="14" id="KW-1185">Reference proteome</keyword>
<dbReference type="Gene3D" id="1.20.1740.10">
    <property type="entry name" value="Amino acid/polyamine transporter I"/>
    <property type="match status" value="1"/>
</dbReference>
<evidence type="ECO:0000256" key="2">
    <source>
        <dbReference type="ARBA" id="ARBA00004651"/>
    </source>
</evidence>
<dbReference type="NCBIfam" id="TIGR00910">
    <property type="entry name" value="2A0307_GadC"/>
    <property type="match status" value="1"/>
</dbReference>
<evidence type="ECO:0000256" key="11">
    <source>
        <dbReference type="ARBA" id="ARBA00023136"/>
    </source>
</evidence>
<feature type="transmembrane region" description="Helical" evidence="12">
    <location>
        <begin position="81"/>
        <end position="102"/>
    </location>
</feature>
<dbReference type="InterPro" id="IPR002293">
    <property type="entry name" value="AA/rel_permease1"/>
</dbReference>
<evidence type="ECO:0000256" key="10">
    <source>
        <dbReference type="ARBA" id="ARBA00022989"/>
    </source>
</evidence>
<feature type="transmembrane region" description="Helical" evidence="12">
    <location>
        <begin position="232"/>
        <end position="254"/>
    </location>
</feature>
<feature type="transmembrane region" description="Helical" evidence="12">
    <location>
        <begin position="333"/>
        <end position="353"/>
    </location>
</feature>
<keyword evidence="8 12" id="KW-0812">Transmembrane</keyword>
<dbReference type="PIRSF" id="PIRSF006060">
    <property type="entry name" value="AA_transporter"/>
    <property type="match status" value="1"/>
</dbReference>
<evidence type="ECO:0000256" key="1">
    <source>
        <dbReference type="ARBA" id="ARBA00001341"/>
    </source>
</evidence>
<dbReference type="EMBL" id="FUWX01000037">
    <property type="protein sequence ID" value="SKA09248.1"/>
    <property type="molecule type" value="Genomic_DNA"/>
</dbReference>
<dbReference type="GO" id="GO:0005886">
    <property type="term" value="C:plasma membrane"/>
    <property type="evidence" value="ECO:0007669"/>
    <property type="project" value="UniProtKB-SubCell"/>
</dbReference>
<dbReference type="AlphaFoldDB" id="A0A1T4R0Y2"/>